<keyword evidence="2" id="KW-0812">Transmembrane</keyword>
<organism evidence="3 4">
    <name type="scientific">Geodermatophilus dictyosporus</name>
    <dbReference type="NCBI Taxonomy" id="1523247"/>
    <lineage>
        <taxon>Bacteria</taxon>
        <taxon>Bacillati</taxon>
        <taxon>Actinomycetota</taxon>
        <taxon>Actinomycetes</taxon>
        <taxon>Geodermatophilales</taxon>
        <taxon>Geodermatophilaceae</taxon>
        <taxon>Geodermatophilus</taxon>
    </lineage>
</organism>
<proteinExistence type="predicted"/>
<dbReference type="AlphaFoldDB" id="A0A1I5PTZ4"/>
<dbReference type="STRING" id="1523247.SAMN05660464_2972"/>
<feature type="transmembrane region" description="Helical" evidence="2">
    <location>
        <begin position="144"/>
        <end position="164"/>
    </location>
</feature>
<keyword evidence="2" id="KW-0472">Membrane</keyword>
<dbReference type="Proteomes" id="UP000198857">
    <property type="component" value="Unassembled WGS sequence"/>
</dbReference>
<evidence type="ECO:0000313" key="3">
    <source>
        <dbReference type="EMBL" id="SFP37513.1"/>
    </source>
</evidence>
<feature type="region of interest" description="Disordered" evidence="1">
    <location>
        <begin position="1"/>
        <end position="30"/>
    </location>
</feature>
<feature type="transmembrane region" description="Helical" evidence="2">
    <location>
        <begin position="115"/>
        <end position="137"/>
    </location>
</feature>
<keyword evidence="4" id="KW-1185">Reference proteome</keyword>
<name>A0A1I5PTZ4_9ACTN</name>
<evidence type="ECO:0000256" key="2">
    <source>
        <dbReference type="SAM" id="Phobius"/>
    </source>
</evidence>
<sequence length="220" mass="21911">MSSPWADPSAPTDPAGYTGPPVTAPAPYAVPPAYPPPSHGWAPGYPPALPAWGPPAPPRPRRPGQVTTAAVLGFVQAGVVALSSAYVLLLASTLGTLAVLGGQSSGEAESLVTEATVLSVVQLLSAVALVVGGVLVLNRRGRASWATLLGGLGAQLAIALYWAVRLLTLDGLAGGVSGPGPVGVLVVLVLFYAVLPGVGVGLLLVRDARRWADGAGPATG</sequence>
<protein>
    <submittedName>
        <fullName evidence="3">Uncharacterized protein</fullName>
    </submittedName>
</protein>
<accession>A0A1I5PTZ4</accession>
<dbReference type="EMBL" id="FOWQ01000004">
    <property type="protein sequence ID" value="SFP37513.1"/>
    <property type="molecule type" value="Genomic_DNA"/>
</dbReference>
<dbReference type="RefSeq" id="WP_091110496.1">
    <property type="nucleotide sequence ID" value="NZ_FOWQ01000004.1"/>
</dbReference>
<keyword evidence="2" id="KW-1133">Transmembrane helix</keyword>
<evidence type="ECO:0000313" key="4">
    <source>
        <dbReference type="Proteomes" id="UP000198857"/>
    </source>
</evidence>
<evidence type="ECO:0000256" key="1">
    <source>
        <dbReference type="SAM" id="MobiDB-lite"/>
    </source>
</evidence>
<gene>
    <name evidence="3" type="ORF">SAMN05660464_2972</name>
</gene>
<reference evidence="4" key="1">
    <citation type="submission" date="2016-10" db="EMBL/GenBank/DDBJ databases">
        <authorList>
            <person name="Varghese N."/>
            <person name="Submissions S."/>
        </authorList>
    </citation>
    <scope>NUCLEOTIDE SEQUENCE [LARGE SCALE GENOMIC DNA]</scope>
    <source>
        <strain evidence="4">DSM 44208</strain>
    </source>
</reference>
<feature type="transmembrane region" description="Helical" evidence="2">
    <location>
        <begin position="69"/>
        <end position="95"/>
    </location>
</feature>
<feature type="transmembrane region" description="Helical" evidence="2">
    <location>
        <begin position="184"/>
        <end position="205"/>
    </location>
</feature>